<evidence type="ECO:0000313" key="3">
    <source>
        <dbReference type="EMBL" id="MBB5041895.1"/>
    </source>
</evidence>
<dbReference type="InterPro" id="IPR053058">
    <property type="entry name" value="Mulikevirus_tape_measure"/>
</dbReference>
<organism evidence="3 4">
    <name type="scientific">Shinella fusca</name>
    <dbReference type="NCBI Taxonomy" id="544480"/>
    <lineage>
        <taxon>Bacteria</taxon>
        <taxon>Pseudomonadati</taxon>
        <taxon>Pseudomonadota</taxon>
        <taxon>Alphaproteobacteria</taxon>
        <taxon>Hyphomicrobiales</taxon>
        <taxon>Rhizobiaceae</taxon>
        <taxon>Shinella</taxon>
    </lineage>
</organism>
<feature type="transmembrane region" description="Helical" evidence="1">
    <location>
        <begin position="377"/>
        <end position="401"/>
    </location>
</feature>
<gene>
    <name evidence="3" type="ORF">HNQ66_001278</name>
</gene>
<dbReference type="RefSeq" id="WP_184141989.1">
    <property type="nucleotide sequence ID" value="NZ_JACHIK010000003.1"/>
</dbReference>
<evidence type="ECO:0000313" key="4">
    <source>
        <dbReference type="Proteomes" id="UP000535406"/>
    </source>
</evidence>
<evidence type="ECO:0000256" key="1">
    <source>
        <dbReference type="SAM" id="Phobius"/>
    </source>
</evidence>
<protein>
    <recommendedName>
        <fullName evidence="2">Tape measure protein N-terminal domain-containing protein</fullName>
    </recommendedName>
</protein>
<keyword evidence="1" id="KW-0472">Membrane</keyword>
<dbReference type="Pfam" id="PF20155">
    <property type="entry name" value="TMP_3"/>
    <property type="match status" value="1"/>
</dbReference>
<dbReference type="PANTHER" id="PTHR38812">
    <property type="entry name" value="MU-LIKE PROPHAGE FLUMU PROTEIN GP42"/>
    <property type="match status" value="1"/>
</dbReference>
<proteinExistence type="predicted"/>
<comment type="caution">
    <text evidence="3">The sequence shown here is derived from an EMBL/GenBank/DDBJ whole genome shotgun (WGS) entry which is preliminary data.</text>
</comment>
<name>A0A7W7YTH9_9HYPH</name>
<dbReference type="PANTHER" id="PTHR38812:SF2">
    <property type="entry name" value="MU-LIKE PROPHAGE FLUMU PROTEIN GP42"/>
    <property type="match status" value="1"/>
</dbReference>
<keyword evidence="1" id="KW-0812">Transmembrane</keyword>
<evidence type="ECO:0000259" key="2">
    <source>
        <dbReference type="Pfam" id="PF20155"/>
    </source>
</evidence>
<reference evidence="3 4" key="1">
    <citation type="submission" date="2020-08" db="EMBL/GenBank/DDBJ databases">
        <title>Genomic Encyclopedia of Type Strains, Phase IV (KMG-IV): sequencing the most valuable type-strain genomes for metagenomic binning, comparative biology and taxonomic classification.</title>
        <authorList>
            <person name="Goeker M."/>
        </authorList>
    </citation>
    <scope>NUCLEOTIDE SEQUENCE [LARGE SCALE GENOMIC DNA]</scope>
    <source>
        <strain evidence="3 4">DSM 21319</strain>
    </source>
</reference>
<accession>A0A7W7YTH9</accession>
<dbReference type="InterPro" id="IPR013491">
    <property type="entry name" value="Tape_meas_N"/>
</dbReference>
<sequence>MGTAIDELYAVLGWKLEGEQNLTRFQKGLDNATKSISVLGVAAGTFIGNLATQAFSKLGSAIGSLPGDVIGISAKFETFQATLETVEGSSDKARAALDWISDFAKRTPYEVEELTAAFVKLRAYGLDPTNGLMEDLGNASSAMGKTLNEAVEMIADAGTNSFERMKEFGITASQAGDKVTFSWDENGKTVTKTVKKTSEEIRKFVQETLGKRFSGAMLRQSKTWEGMMSNLADTWTDFQRRIGDGGFFETVKNKLAGVLDYLGRLDADGTLDRWSKSLSSAFTWAADTIGRLAVTLGRDLGSIGELLNKYKGAWEWLKWVVGAIAVRLFPMTTLLVGAYLALNELLTYMRGGKSVIGDFLESLEGLTGIDADKISEIVGTLGGMAGLALAAGGVALFAMSLSPLTKALLLFAGAYTAAKAGLEFLSSQDIMGDNKKATDNPRTKPGYIEQTGEVLYMDGNRIVDRPAENPTAGFTKDALDWKFKMQNLEGNLAKMNGAAQTVINDNADRSINVKATASVSVTEVNQAASAAGRETENAVRNALTSKPRLLNKGMY</sequence>
<feature type="transmembrane region" description="Helical" evidence="1">
    <location>
        <begin position="316"/>
        <end position="342"/>
    </location>
</feature>
<dbReference type="AlphaFoldDB" id="A0A7W7YTH9"/>
<feature type="domain" description="Tape measure protein N-terminal" evidence="2">
    <location>
        <begin position="69"/>
        <end position="243"/>
    </location>
</feature>
<keyword evidence="1" id="KW-1133">Transmembrane helix</keyword>
<keyword evidence="4" id="KW-1185">Reference proteome</keyword>
<dbReference type="EMBL" id="JACHIK010000003">
    <property type="protein sequence ID" value="MBB5041895.1"/>
    <property type="molecule type" value="Genomic_DNA"/>
</dbReference>
<dbReference type="Proteomes" id="UP000535406">
    <property type="component" value="Unassembled WGS sequence"/>
</dbReference>